<dbReference type="InterPro" id="IPR015424">
    <property type="entry name" value="PyrdxlP-dep_Trfase"/>
</dbReference>
<dbReference type="Gene3D" id="3.40.640.10">
    <property type="entry name" value="Type I PLP-dependent aspartate aminotransferase-like (Major domain)"/>
    <property type="match status" value="1"/>
</dbReference>
<keyword evidence="3" id="KW-0032">Aminotransferase</keyword>
<sequence length="476" mass="53075">MKAFISPKRSAAALLTQAITYRPSHTSLFSTRSDMTSIPGSAPEPTPPPQPKVQESVIRKMTRLAAQYNAVNLSQGFPNEPPPRKVRLALAHAVLSGNVCSADEGSRLRGSTEEELTDSLLSLLRRPSTDGQVSSTDELNQYSPPMGRLDTRRAVSQYYERLYGYTVSEDDITLTLGATEACATALRTVGSPGDKVVLFEPFHELYPSQCGIFYLDPVFVTLRPCYEKGTWNYDEEELTDAIRGAKALILNTPHNPTGKVFQEEDIKKIVELCIQNEVYIITDEIYEHMCYSGTKHTLIPKAFPDAAKWTLVCNSIGKSASATGWRLGWCLHPPHFSDTYRGVHDQMVAMAPHPMQYASLAYLNLPMEYFTEELPVRYLHRLKILAKALQNAGFGVIFPEGSYYLFVDYSNVRTIKDLAPMDAAMYLMKEVGVASVPGDNFYGKSLDGRHFLRFAACRSLTDVEKAIEKLKALNAE</sequence>
<evidence type="ECO:0000256" key="3">
    <source>
        <dbReference type="ARBA" id="ARBA00022576"/>
    </source>
</evidence>
<dbReference type="Pfam" id="PF00155">
    <property type="entry name" value="Aminotran_1_2"/>
    <property type="match status" value="1"/>
</dbReference>
<feature type="region of interest" description="Disordered" evidence="6">
    <location>
        <begin position="29"/>
        <end position="52"/>
    </location>
</feature>
<evidence type="ECO:0000313" key="8">
    <source>
        <dbReference type="EMBL" id="KAL3786271.1"/>
    </source>
</evidence>
<protein>
    <recommendedName>
        <fullName evidence="7">Aminotransferase class I/classII large domain-containing protein</fullName>
    </recommendedName>
</protein>
<keyword evidence="4" id="KW-0808">Transferase</keyword>
<feature type="compositionally biased region" description="Polar residues" evidence="6">
    <location>
        <begin position="131"/>
        <end position="143"/>
    </location>
</feature>
<gene>
    <name evidence="8" type="ORF">HJC23_005349</name>
</gene>
<reference evidence="8 9" key="1">
    <citation type="journal article" date="2020" name="G3 (Bethesda)">
        <title>Improved Reference Genome for Cyclotella cryptica CCMP332, a Model for Cell Wall Morphogenesis, Salinity Adaptation, and Lipid Production in Diatoms (Bacillariophyta).</title>
        <authorList>
            <person name="Roberts W.R."/>
            <person name="Downey K.M."/>
            <person name="Ruck E.C."/>
            <person name="Traller J.C."/>
            <person name="Alverson A.J."/>
        </authorList>
    </citation>
    <scope>NUCLEOTIDE SEQUENCE [LARGE SCALE GENOMIC DNA]</scope>
    <source>
        <strain evidence="8 9">CCMP332</strain>
    </source>
</reference>
<dbReference type="SUPFAM" id="SSF53383">
    <property type="entry name" value="PLP-dependent transferases"/>
    <property type="match status" value="1"/>
</dbReference>
<feature type="domain" description="Aminotransferase class I/classII large" evidence="7">
    <location>
        <begin position="133"/>
        <end position="470"/>
    </location>
</feature>
<evidence type="ECO:0000259" key="7">
    <source>
        <dbReference type="Pfam" id="PF00155"/>
    </source>
</evidence>
<dbReference type="InterPro" id="IPR015422">
    <property type="entry name" value="PyrdxlP-dep_Trfase_small"/>
</dbReference>
<comment type="cofactor">
    <cofactor evidence="1">
        <name>pyridoxal 5'-phosphate</name>
        <dbReference type="ChEBI" id="CHEBI:597326"/>
    </cofactor>
</comment>
<dbReference type="GO" id="GO:0008483">
    <property type="term" value="F:transaminase activity"/>
    <property type="evidence" value="ECO:0007669"/>
    <property type="project" value="UniProtKB-KW"/>
</dbReference>
<dbReference type="InterPro" id="IPR004839">
    <property type="entry name" value="Aminotransferase_I/II_large"/>
</dbReference>
<dbReference type="EMBL" id="JABMIG020000198">
    <property type="protein sequence ID" value="KAL3786271.1"/>
    <property type="molecule type" value="Genomic_DNA"/>
</dbReference>
<evidence type="ECO:0000256" key="1">
    <source>
        <dbReference type="ARBA" id="ARBA00001933"/>
    </source>
</evidence>
<dbReference type="AlphaFoldDB" id="A0ABD3PG65"/>
<dbReference type="Proteomes" id="UP001516023">
    <property type="component" value="Unassembled WGS sequence"/>
</dbReference>
<dbReference type="CDD" id="cd00609">
    <property type="entry name" value="AAT_like"/>
    <property type="match status" value="1"/>
</dbReference>
<feature type="compositionally biased region" description="Pro residues" evidence="6">
    <location>
        <begin position="42"/>
        <end position="51"/>
    </location>
</feature>
<proteinExistence type="inferred from homology"/>
<organism evidence="8 9">
    <name type="scientific">Cyclotella cryptica</name>
    <dbReference type="NCBI Taxonomy" id="29204"/>
    <lineage>
        <taxon>Eukaryota</taxon>
        <taxon>Sar</taxon>
        <taxon>Stramenopiles</taxon>
        <taxon>Ochrophyta</taxon>
        <taxon>Bacillariophyta</taxon>
        <taxon>Coscinodiscophyceae</taxon>
        <taxon>Thalassiosirophycidae</taxon>
        <taxon>Stephanodiscales</taxon>
        <taxon>Stephanodiscaceae</taxon>
        <taxon>Cyclotella</taxon>
    </lineage>
</organism>
<dbReference type="InterPro" id="IPR015421">
    <property type="entry name" value="PyrdxlP-dep_Trfase_major"/>
</dbReference>
<feature type="region of interest" description="Disordered" evidence="6">
    <location>
        <begin position="127"/>
        <end position="147"/>
    </location>
</feature>
<evidence type="ECO:0000256" key="6">
    <source>
        <dbReference type="SAM" id="MobiDB-lite"/>
    </source>
</evidence>
<evidence type="ECO:0000313" key="9">
    <source>
        <dbReference type="Proteomes" id="UP001516023"/>
    </source>
</evidence>
<dbReference type="PANTHER" id="PTHR43807">
    <property type="entry name" value="FI04487P"/>
    <property type="match status" value="1"/>
</dbReference>
<dbReference type="PROSITE" id="PS00105">
    <property type="entry name" value="AA_TRANSFER_CLASS_1"/>
    <property type="match status" value="1"/>
</dbReference>
<dbReference type="Gene3D" id="3.90.1150.10">
    <property type="entry name" value="Aspartate Aminotransferase, domain 1"/>
    <property type="match status" value="2"/>
</dbReference>
<dbReference type="PANTHER" id="PTHR43807:SF20">
    <property type="entry name" value="FI04487P"/>
    <property type="match status" value="1"/>
</dbReference>
<keyword evidence="5" id="KW-0663">Pyridoxal phosphate</keyword>
<comment type="similarity">
    <text evidence="2">Belongs to the class-I pyridoxal-phosphate-dependent aminotransferase family.</text>
</comment>
<evidence type="ECO:0000256" key="5">
    <source>
        <dbReference type="ARBA" id="ARBA00022898"/>
    </source>
</evidence>
<comment type="caution">
    <text evidence="8">The sequence shown here is derived from an EMBL/GenBank/DDBJ whole genome shotgun (WGS) entry which is preliminary data.</text>
</comment>
<feature type="compositionally biased region" description="Polar residues" evidence="6">
    <location>
        <begin position="29"/>
        <end position="38"/>
    </location>
</feature>
<name>A0ABD3PG65_9STRA</name>
<dbReference type="InterPro" id="IPR004838">
    <property type="entry name" value="NHTrfase_class1_PyrdxlP-BS"/>
</dbReference>
<accession>A0ABD3PG65</accession>
<dbReference type="InterPro" id="IPR051326">
    <property type="entry name" value="Kynurenine-oxoglutarate_AT"/>
</dbReference>
<evidence type="ECO:0000256" key="2">
    <source>
        <dbReference type="ARBA" id="ARBA00007441"/>
    </source>
</evidence>
<evidence type="ECO:0000256" key="4">
    <source>
        <dbReference type="ARBA" id="ARBA00022679"/>
    </source>
</evidence>
<keyword evidence="9" id="KW-1185">Reference proteome</keyword>